<dbReference type="Pfam" id="PF03836">
    <property type="entry name" value="RasGAP_C"/>
    <property type="match status" value="1"/>
</dbReference>
<evidence type="ECO:0000259" key="7">
    <source>
        <dbReference type="PROSITE" id="PS50021"/>
    </source>
</evidence>
<dbReference type="Pfam" id="PF00307">
    <property type="entry name" value="CH"/>
    <property type="match status" value="1"/>
</dbReference>
<dbReference type="SUPFAM" id="SSF47576">
    <property type="entry name" value="Calponin-homology domain, CH-domain"/>
    <property type="match status" value="1"/>
</dbReference>
<dbReference type="Gene3D" id="1.10.418.10">
    <property type="entry name" value="Calponin-like domain"/>
    <property type="match status" value="1"/>
</dbReference>
<feature type="non-terminal residue" evidence="8">
    <location>
        <position position="1"/>
    </location>
</feature>
<dbReference type="FunFam" id="4.10.270.10:FF:000003">
    <property type="entry name" value="IQ motif containing GTPase activating protein 1"/>
    <property type="match status" value="1"/>
</dbReference>
<dbReference type="InterPro" id="IPR000593">
    <property type="entry name" value="RasGAP_C"/>
</dbReference>
<evidence type="ECO:0000313" key="9">
    <source>
        <dbReference type="Proteomes" id="UP000533896"/>
    </source>
</evidence>
<dbReference type="PROSITE" id="PS01159">
    <property type="entry name" value="WW_DOMAIN_1"/>
    <property type="match status" value="1"/>
</dbReference>
<dbReference type="PROSITE" id="PS50021">
    <property type="entry name" value="CH"/>
    <property type="match status" value="1"/>
</dbReference>
<dbReference type="EMBL" id="VWYV01001282">
    <property type="protein sequence ID" value="NXE14237.1"/>
    <property type="molecule type" value="Genomic_DNA"/>
</dbReference>
<dbReference type="GO" id="GO:0005096">
    <property type="term" value="F:GTPase activator activity"/>
    <property type="evidence" value="ECO:0007669"/>
    <property type="project" value="TreeGrafter"/>
</dbReference>
<dbReference type="PROSITE" id="PS50020">
    <property type="entry name" value="WW_DOMAIN_2"/>
    <property type="match status" value="1"/>
</dbReference>
<protein>
    <submittedName>
        <fullName evidence="8">IQGA1 protein</fullName>
    </submittedName>
</protein>
<dbReference type="InterPro" id="IPR000048">
    <property type="entry name" value="IQ_motif_EF-hand-BS"/>
</dbReference>
<keyword evidence="1" id="KW-0597">Phosphoprotein</keyword>
<sequence>MAAEEVDGLALSRPHYGSVLDNERLTAEEMDERRRQNVAYEYLCHLEEAKRWMEACLNEELPPTTELEEGLRNGVYLAKLGNFFSPKVVSVKKIYDREQTRYKATGLHFRHTDNVIQWLNAMAEIGLPKIFYPETTDIYDRKNMPRCIYCIHALSLYLFKLGLAPQIQDLYGKVDFTEEEISNMRLELEKYGIQMPAFSKIGGILANELSVDEAARKEKLSFILYDYSNQQISGVWGFLFHFQVASENSERERDVYEELLTQAEIQGNINKVNTHAAISKIDVALEQGDALALYEALATPALGLRGLLQENCDWYFRQFLSDRQQKREAGLTGPLQKEELQLGVDAANRAAQQYQQRLAAVARINSAIRMGDAEKTVAEMMNPEAQLPEVYAFAADLYQRELATLQQQSPEGNLTHPELSVAVEMLSSVALINRALDSGDVNTVWKQLSSPVTGLTNIEDENSQRYIDDLMKLKAQTRAEGNEFITWNDIQSCVDRVNTVVHEEHERILAIGLINEALDEGDAKKTIQALQIPAAKLEGVAPKVAQHYQDTLLRAKREKAQDTQDETAVLWLDEIQDGIHRANKDTEESERFSLGILAINEAVDHGDVSQTLSALRSPDVGLYGVTPECAETYQRELSEVKRRKMAAGGDGSEWVKHWVRGGYHYYHNLQTKEGGWDEPVEFVQNETQLSREEIQSTISGVTAAYNREQLWLANENLIMKLQACCRGYLVRQEFNSRMNFLKKQVPAITCIQSQWRGYKQRKAYQIRLDYLRAQKDQVVKIQSMTRMYQARKRYRDRLQYFRNHINDVIKIQAFIRANKAREDYKTLINDENPPMAVVRKFVHLLDQSDQDFQEELELMKLREEVVTLIRSNQQLENDLNLMDIKIGLLVKNKITLQDVVSHSKKLTKKNKEQLSDMMMLNKQRGGLKALSKEKREKLEAYQHLFYLLQTNPTYLAKLIFQMPQNKSTKFMDSVIFTLYNYASNQREEYLLLRLFQTALQEEIKSKVDQIHEIVTGNPTVIKMVVSFNRGARGQNALRQILAPVVKEIIDDKSLNIKTDPVDIYKSWVNQMESQTGEASKLPYDVTPEQALSHEEVRMRLDASIRNMRTVTDKFLSAIVSSVDKIPYGMRFIAKVLKDSLHEKFPDAGEDELLKIVGNLLYYRYMNPAIVAPDAFDIIDLSAGGQLTTDQRRNLGSIAKMLQHAASNKMFMGDNAHLSIINEYLSQSYQKFRRFFQAACEVPELQDKFNIDEYSDLVTLTKPVIYISIGEIINTHTLLLDHQDAIAPEHNDPIHELLDDLGEVPTIESLIGGEGSVNVNDPNREMLAKIEVSLTLTNKFDVPGDENAEMDARTILLNTKRLIVDVIRFQPGETLTEILETPATSEQEAEHQRAMQKRAIRDAKAPDKMKKSVFAKEDGNLNLQEKKDKIKTGLKKLTELGTVNATNKYQELINDIAKDIRNQRRYRQRRKAELVKLQQTYSALNSKATFYGEQVDYYKSYIKTCLDNLASKGKVSKKPREMKGKNSKKISLKYTAARLHEKGVLLEIEDLQGNQFKNVIFEISPTEEVGDFEVKAKFMGVQMETFMLHYQDLLQLQYEGVAVMKLFDRAKVNVNLLIFLLNKKFYGK</sequence>
<dbReference type="InterPro" id="IPR001202">
    <property type="entry name" value="WW_dom"/>
</dbReference>
<feature type="coiled-coil region" evidence="4">
    <location>
        <begin position="167"/>
        <end position="194"/>
    </location>
</feature>
<dbReference type="PROSITE" id="PS00509">
    <property type="entry name" value="RAS_GTPASE_ACTIV_1"/>
    <property type="match status" value="1"/>
</dbReference>
<dbReference type="SUPFAM" id="SSF143885">
    <property type="entry name" value="RGC domain-like"/>
    <property type="match status" value="1"/>
</dbReference>
<dbReference type="SMART" id="SM00015">
    <property type="entry name" value="IQ"/>
    <property type="match status" value="4"/>
</dbReference>
<evidence type="ECO:0000256" key="2">
    <source>
        <dbReference type="ARBA" id="ARBA00022737"/>
    </source>
</evidence>
<feature type="domain" description="Ras-GAP" evidence="5">
    <location>
        <begin position="973"/>
        <end position="1206"/>
    </location>
</feature>
<feature type="domain" description="Calponin-homology (CH)" evidence="7">
    <location>
        <begin position="43"/>
        <end position="158"/>
    </location>
</feature>
<evidence type="ECO:0000256" key="4">
    <source>
        <dbReference type="SAM" id="Coils"/>
    </source>
</evidence>
<evidence type="ECO:0000259" key="6">
    <source>
        <dbReference type="PROSITE" id="PS50020"/>
    </source>
</evidence>
<dbReference type="InterPro" id="IPR027417">
    <property type="entry name" value="P-loop_NTPase"/>
</dbReference>
<organism evidence="8 9">
    <name type="scientific">Lophotis ruficrista</name>
    <dbReference type="NCBI Taxonomy" id="172689"/>
    <lineage>
        <taxon>Eukaryota</taxon>
        <taxon>Metazoa</taxon>
        <taxon>Chordata</taxon>
        <taxon>Craniata</taxon>
        <taxon>Vertebrata</taxon>
        <taxon>Euteleostomi</taxon>
        <taxon>Archelosauria</taxon>
        <taxon>Archosauria</taxon>
        <taxon>Dinosauria</taxon>
        <taxon>Saurischia</taxon>
        <taxon>Theropoda</taxon>
        <taxon>Coelurosauria</taxon>
        <taxon>Aves</taxon>
        <taxon>Neognathae</taxon>
        <taxon>Neoaves</taxon>
        <taxon>Otidimorphae</taxon>
        <taxon>Otidiformes</taxon>
        <taxon>Otididae</taxon>
        <taxon>Lophotis</taxon>
    </lineage>
</organism>
<dbReference type="Pfam" id="PF00612">
    <property type="entry name" value="IQ"/>
    <property type="match status" value="4"/>
</dbReference>
<keyword evidence="2" id="KW-0677">Repeat</keyword>
<evidence type="ECO:0000256" key="1">
    <source>
        <dbReference type="ARBA" id="ARBA00022553"/>
    </source>
</evidence>
<dbReference type="CDD" id="cd00201">
    <property type="entry name" value="WW"/>
    <property type="match status" value="1"/>
</dbReference>
<dbReference type="SMART" id="SM00033">
    <property type="entry name" value="CH"/>
    <property type="match status" value="1"/>
</dbReference>
<evidence type="ECO:0000256" key="3">
    <source>
        <dbReference type="ARBA" id="ARBA00022860"/>
    </source>
</evidence>
<dbReference type="InterPro" id="IPR008936">
    <property type="entry name" value="Rho_GTPase_activation_prot"/>
</dbReference>
<dbReference type="Gene3D" id="4.10.270.10">
    <property type="entry name" value="Myosin, subunit A"/>
    <property type="match status" value="1"/>
</dbReference>
<dbReference type="GO" id="GO:0005634">
    <property type="term" value="C:nucleus"/>
    <property type="evidence" value="ECO:0007669"/>
    <property type="project" value="TreeGrafter"/>
</dbReference>
<accession>A0A7K8KAZ5</accession>
<gene>
    <name evidence="8" type="primary">Iqgap1</name>
    <name evidence="8" type="ORF">LOPRUF_R09822</name>
</gene>
<dbReference type="SUPFAM" id="SSF52540">
    <property type="entry name" value="P-loop containing nucleoside triphosphate hydrolases"/>
    <property type="match status" value="1"/>
</dbReference>
<dbReference type="GO" id="GO:0007173">
    <property type="term" value="P:epidermal growth factor receptor signaling pathway"/>
    <property type="evidence" value="ECO:0007669"/>
    <property type="project" value="TreeGrafter"/>
</dbReference>
<dbReference type="GO" id="GO:0005938">
    <property type="term" value="C:cell cortex"/>
    <property type="evidence" value="ECO:0007669"/>
    <property type="project" value="TreeGrafter"/>
</dbReference>
<dbReference type="PROSITE" id="PS50018">
    <property type="entry name" value="RAS_GTPASE_ACTIV_2"/>
    <property type="match status" value="1"/>
</dbReference>
<reference evidence="8 9" key="1">
    <citation type="submission" date="2019-09" db="EMBL/GenBank/DDBJ databases">
        <title>Bird 10,000 Genomes (B10K) Project - Family phase.</title>
        <authorList>
            <person name="Zhang G."/>
        </authorList>
    </citation>
    <scope>NUCLEOTIDE SEQUENCE [LARGE SCALE GENOMIC DNA]</scope>
    <source>
        <strain evidence="8">B10K-CU-031-23</strain>
    </source>
</reference>
<dbReference type="GO" id="GO:0005516">
    <property type="term" value="F:calmodulin binding"/>
    <property type="evidence" value="ECO:0007669"/>
    <property type="project" value="UniProtKB-KW"/>
</dbReference>
<dbReference type="OrthoDB" id="775356at2759"/>
<feature type="non-terminal residue" evidence="8">
    <location>
        <position position="1627"/>
    </location>
</feature>
<feature type="domain" description="WW" evidence="6">
    <location>
        <begin position="654"/>
        <end position="681"/>
    </location>
</feature>
<evidence type="ECO:0000313" key="8">
    <source>
        <dbReference type="EMBL" id="NXE14237.1"/>
    </source>
</evidence>
<dbReference type="Proteomes" id="UP000533896">
    <property type="component" value="Unassembled WGS sequence"/>
</dbReference>
<dbReference type="Gene3D" id="1.10.506.10">
    <property type="entry name" value="GTPase Activation - p120gap, domain 1"/>
    <property type="match status" value="1"/>
</dbReference>
<dbReference type="PROSITE" id="PS50096">
    <property type="entry name" value="IQ"/>
    <property type="match status" value="4"/>
</dbReference>
<keyword evidence="4" id="KW-0175">Coiled coil</keyword>
<name>A0A7K8KAZ5_9AVES</name>
<dbReference type="FunFam" id="1.10.418.10:FF:000013">
    <property type="entry name" value="IQ motif containing GTPase activating protein 1"/>
    <property type="match status" value="1"/>
</dbReference>
<dbReference type="GO" id="GO:0051015">
    <property type="term" value="F:actin filament binding"/>
    <property type="evidence" value="ECO:0007669"/>
    <property type="project" value="TreeGrafter"/>
</dbReference>
<dbReference type="InterPro" id="IPR023152">
    <property type="entry name" value="RasGAP_CS"/>
</dbReference>
<dbReference type="Gene3D" id="2.20.70.10">
    <property type="match status" value="1"/>
</dbReference>
<proteinExistence type="predicted"/>
<dbReference type="PANTHER" id="PTHR14149:SF15">
    <property type="entry name" value="RAS GTPASE-ACTIVATING-LIKE PROTEIN IQGAP1"/>
    <property type="match status" value="1"/>
</dbReference>
<keyword evidence="9" id="KW-1185">Reference proteome</keyword>
<dbReference type="SMART" id="SM00323">
    <property type="entry name" value="RasGAP"/>
    <property type="match status" value="1"/>
</dbReference>
<dbReference type="SUPFAM" id="SSF48350">
    <property type="entry name" value="GTPase activation domain, GAP"/>
    <property type="match status" value="1"/>
</dbReference>
<dbReference type="GO" id="GO:1903479">
    <property type="term" value="P:mitotic actomyosin contractile ring assembly actin filament organization"/>
    <property type="evidence" value="ECO:0007669"/>
    <property type="project" value="TreeGrafter"/>
</dbReference>
<evidence type="ECO:0000259" key="5">
    <source>
        <dbReference type="PROSITE" id="PS50018"/>
    </source>
</evidence>
<keyword evidence="3" id="KW-0112">Calmodulin-binding</keyword>
<dbReference type="InterPro" id="IPR001715">
    <property type="entry name" value="CH_dom"/>
</dbReference>
<dbReference type="InterPro" id="IPR036872">
    <property type="entry name" value="CH_dom_sf"/>
</dbReference>
<comment type="caution">
    <text evidence="8">The sequence shown here is derived from an EMBL/GenBank/DDBJ whole genome shotgun (WGS) entry which is preliminary data.</text>
</comment>
<dbReference type="FunFam" id="1.10.506.10:FF:000004">
    <property type="entry name" value="IQ motif containing GTPase activating protein 1"/>
    <property type="match status" value="1"/>
</dbReference>
<dbReference type="CDD" id="cd05133">
    <property type="entry name" value="RasGAP_IQGAP1"/>
    <property type="match status" value="1"/>
</dbReference>
<dbReference type="GO" id="GO:0120025">
    <property type="term" value="C:plasma membrane bounded cell projection"/>
    <property type="evidence" value="ECO:0007669"/>
    <property type="project" value="UniProtKB-ARBA"/>
</dbReference>
<dbReference type="GO" id="GO:0010761">
    <property type="term" value="P:fibroblast migration"/>
    <property type="evidence" value="ECO:0007669"/>
    <property type="project" value="TreeGrafter"/>
</dbReference>
<dbReference type="InterPro" id="IPR001936">
    <property type="entry name" value="RasGAP_dom"/>
</dbReference>
<dbReference type="Gene3D" id="1.20.5.190">
    <property type="match status" value="1"/>
</dbReference>
<dbReference type="PANTHER" id="PTHR14149">
    <property type="entry name" value="RAS GTPASE-ACTIVATING PROTEIN WITH IQ MOTIF"/>
    <property type="match status" value="1"/>
</dbReference>
<dbReference type="Pfam" id="PF00616">
    <property type="entry name" value="RasGAP"/>
    <property type="match status" value="1"/>
</dbReference>